<keyword evidence="4" id="KW-1185">Reference proteome</keyword>
<feature type="domain" description="Protein kinase" evidence="2">
    <location>
        <begin position="1"/>
        <end position="95"/>
    </location>
</feature>
<organism evidence="3 4">
    <name type="scientific">Hyalangium minutum</name>
    <dbReference type="NCBI Taxonomy" id="394096"/>
    <lineage>
        <taxon>Bacteria</taxon>
        <taxon>Pseudomonadati</taxon>
        <taxon>Myxococcota</taxon>
        <taxon>Myxococcia</taxon>
        <taxon>Myxococcales</taxon>
        <taxon>Cystobacterineae</taxon>
        <taxon>Archangiaceae</taxon>
        <taxon>Hyalangium</taxon>
    </lineage>
</organism>
<dbReference type="SUPFAM" id="SSF56112">
    <property type="entry name" value="Protein kinase-like (PK-like)"/>
    <property type="match status" value="1"/>
</dbReference>
<sequence>MSPQSDLYSLGLPLYELCTGNLPRRSSPKALSPSTPPEPSTGSPASEGAPSIAFKPGMNPDFAAIVLRCLAPSPAERFASAGLLAEALERLEQIFGPAPLTVGNPYRGLEPFESEHRALFFGRDADVRAVLERLRRQSLVLIAGDLSASKSSLCRAGVLPRVAAQALDEGREIATVTLGPGARPLQSLAAALAPLLGCKESELVTAFADSPASVGQALREAYPGPRGLLLFVDQLEEFSTLAKPSQAARFATALGELVLPSAGVSVRLAVPGDFLGPMSSEGVRKAITDPARNRGVAFESEEFIQTLVASTAHGAGSLPLRQFALAERWARHNPAQGTITWASLEQMGGVAGALSRHADGVLAGLDPAGGAAAPPPTRDGGGHAR</sequence>
<feature type="region of interest" description="Disordered" evidence="1">
    <location>
        <begin position="25"/>
        <end position="52"/>
    </location>
</feature>
<dbReference type="Proteomes" id="UP000028725">
    <property type="component" value="Unassembled WGS sequence"/>
</dbReference>
<comment type="caution">
    <text evidence="3">The sequence shown here is derived from an EMBL/GenBank/DDBJ whole genome shotgun (WGS) entry which is preliminary data.</text>
</comment>
<dbReference type="GO" id="GO:0004672">
    <property type="term" value="F:protein kinase activity"/>
    <property type="evidence" value="ECO:0007669"/>
    <property type="project" value="InterPro"/>
</dbReference>
<feature type="region of interest" description="Disordered" evidence="1">
    <location>
        <begin position="365"/>
        <end position="385"/>
    </location>
</feature>
<reference evidence="3 4" key="1">
    <citation type="submission" date="2014-04" db="EMBL/GenBank/DDBJ databases">
        <title>Genome assembly of Hyalangium minutum DSM 14724.</title>
        <authorList>
            <person name="Sharma G."/>
            <person name="Subramanian S."/>
        </authorList>
    </citation>
    <scope>NUCLEOTIDE SEQUENCE [LARGE SCALE GENOMIC DNA]</scope>
    <source>
        <strain evidence="3 4">DSM 14724</strain>
    </source>
</reference>
<protein>
    <recommendedName>
        <fullName evidence="2">Protein kinase domain-containing protein</fullName>
    </recommendedName>
</protein>
<dbReference type="OrthoDB" id="1971692at2"/>
<evidence type="ECO:0000313" key="4">
    <source>
        <dbReference type="Proteomes" id="UP000028725"/>
    </source>
</evidence>
<dbReference type="Pfam" id="PF20703">
    <property type="entry name" value="nSTAND1"/>
    <property type="match status" value="1"/>
</dbReference>
<dbReference type="GO" id="GO:0005524">
    <property type="term" value="F:ATP binding"/>
    <property type="evidence" value="ECO:0007669"/>
    <property type="project" value="InterPro"/>
</dbReference>
<dbReference type="RefSeq" id="WP_044185102.1">
    <property type="nucleotide sequence ID" value="NZ_JMCB01000003.1"/>
</dbReference>
<dbReference type="InterPro" id="IPR011009">
    <property type="entry name" value="Kinase-like_dom_sf"/>
</dbReference>
<dbReference type="EMBL" id="JMCB01000003">
    <property type="protein sequence ID" value="KFE70258.1"/>
    <property type="molecule type" value="Genomic_DNA"/>
</dbReference>
<evidence type="ECO:0000313" key="3">
    <source>
        <dbReference type="EMBL" id="KFE70258.1"/>
    </source>
</evidence>
<dbReference type="PROSITE" id="PS50011">
    <property type="entry name" value="PROTEIN_KINASE_DOM"/>
    <property type="match status" value="1"/>
</dbReference>
<dbReference type="AlphaFoldDB" id="A0A085WRE5"/>
<dbReference type="Gene3D" id="1.10.510.10">
    <property type="entry name" value="Transferase(Phosphotransferase) domain 1"/>
    <property type="match status" value="1"/>
</dbReference>
<dbReference type="InterPro" id="IPR049052">
    <property type="entry name" value="nSTAND1"/>
</dbReference>
<accession>A0A085WRE5</accession>
<evidence type="ECO:0000259" key="2">
    <source>
        <dbReference type="PROSITE" id="PS50011"/>
    </source>
</evidence>
<dbReference type="InterPro" id="IPR000719">
    <property type="entry name" value="Prot_kinase_dom"/>
</dbReference>
<gene>
    <name evidence="3" type="ORF">DB31_5300</name>
</gene>
<evidence type="ECO:0000256" key="1">
    <source>
        <dbReference type="SAM" id="MobiDB-lite"/>
    </source>
</evidence>
<proteinExistence type="predicted"/>
<dbReference type="STRING" id="394096.DB31_5300"/>
<name>A0A085WRE5_9BACT</name>